<protein>
    <submittedName>
        <fullName evidence="2">Uncharacterized protein</fullName>
    </submittedName>
</protein>
<dbReference type="RefSeq" id="XP_013762555.1">
    <property type="nucleotide sequence ID" value="XM_013907101.1"/>
</dbReference>
<evidence type="ECO:0000256" key="1">
    <source>
        <dbReference type="ARBA" id="ARBA00037947"/>
    </source>
</evidence>
<dbReference type="Pfam" id="PF09735">
    <property type="entry name" value="Nckap1"/>
    <property type="match status" value="1"/>
</dbReference>
<dbReference type="PANTHER" id="PTHR12093">
    <property type="entry name" value="NCK-ASSOCIATED PROTEIN 1"/>
    <property type="match status" value="1"/>
</dbReference>
<evidence type="ECO:0000313" key="2">
    <source>
        <dbReference type="EMBL" id="KNC50675.1"/>
    </source>
</evidence>
<accession>A0A0L0DEM9</accession>
<dbReference type="EMBL" id="GL349435">
    <property type="protein sequence ID" value="KNC50675.1"/>
    <property type="molecule type" value="Genomic_DNA"/>
</dbReference>
<dbReference type="STRING" id="461836.A0A0L0DEM9"/>
<gene>
    <name evidence="2" type="ORF">AMSG_00835</name>
</gene>
<reference evidence="2 3" key="1">
    <citation type="submission" date="2010-05" db="EMBL/GenBank/DDBJ databases">
        <title>The Genome Sequence of Thecamonas trahens ATCC 50062.</title>
        <authorList>
            <consortium name="The Broad Institute Genome Sequencing Platform"/>
            <person name="Russ C."/>
            <person name="Cuomo C."/>
            <person name="Shea T."/>
            <person name="Young S.K."/>
            <person name="Zeng Q."/>
            <person name="Koehrsen M."/>
            <person name="Haas B."/>
            <person name="Borodovsky M."/>
            <person name="Guigo R."/>
            <person name="Alvarado L."/>
            <person name="Berlin A."/>
            <person name="Bochicchio J."/>
            <person name="Borenstein D."/>
            <person name="Chapman S."/>
            <person name="Chen Z."/>
            <person name="Freedman E."/>
            <person name="Gellesch M."/>
            <person name="Goldberg J."/>
            <person name="Griggs A."/>
            <person name="Gujja S."/>
            <person name="Heilman E."/>
            <person name="Heiman D."/>
            <person name="Hepburn T."/>
            <person name="Howarth C."/>
            <person name="Jen D."/>
            <person name="Larson L."/>
            <person name="Mehta T."/>
            <person name="Park D."/>
            <person name="Pearson M."/>
            <person name="Roberts A."/>
            <person name="Saif S."/>
            <person name="Shenoy N."/>
            <person name="Sisk P."/>
            <person name="Stolte C."/>
            <person name="Sykes S."/>
            <person name="Thomson T."/>
            <person name="Walk T."/>
            <person name="White J."/>
            <person name="Yandava C."/>
            <person name="Burger G."/>
            <person name="Gray M.W."/>
            <person name="Holland P.W.H."/>
            <person name="King N."/>
            <person name="Lang F.B.F."/>
            <person name="Roger A.J."/>
            <person name="Ruiz-Trillo I."/>
            <person name="Lander E."/>
            <person name="Nusbaum C."/>
        </authorList>
    </citation>
    <scope>NUCLEOTIDE SEQUENCE [LARGE SCALE GENOMIC DNA]</scope>
    <source>
        <strain evidence="2 3">ATCC 50062</strain>
    </source>
</reference>
<dbReference type="GO" id="GO:0000902">
    <property type="term" value="P:cell morphogenesis"/>
    <property type="evidence" value="ECO:0007669"/>
    <property type="project" value="TreeGrafter"/>
</dbReference>
<dbReference type="OrthoDB" id="548214at2759"/>
<keyword evidence="3" id="KW-1185">Reference proteome</keyword>
<dbReference type="InterPro" id="IPR019137">
    <property type="entry name" value="Nck-associated_protein-1"/>
</dbReference>
<comment type="similarity">
    <text evidence="1">Belongs to the HEM-1/HEM-2 family.</text>
</comment>
<organism evidence="2 3">
    <name type="scientific">Thecamonas trahens ATCC 50062</name>
    <dbReference type="NCBI Taxonomy" id="461836"/>
    <lineage>
        <taxon>Eukaryota</taxon>
        <taxon>Apusozoa</taxon>
        <taxon>Apusomonadida</taxon>
        <taxon>Apusomonadidae</taxon>
        <taxon>Thecamonas</taxon>
    </lineage>
</organism>
<evidence type="ECO:0000313" key="3">
    <source>
        <dbReference type="Proteomes" id="UP000054408"/>
    </source>
</evidence>
<dbReference type="eggNOG" id="KOG1917">
    <property type="taxonomic scope" value="Eukaryota"/>
</dbReference>
<proteinExistence type="inferred from homology"/>
<name>A0A0L0DEM9_THETB</name>
<dbReference type="PANTHER" id="PTHR12093:SF10">
    <property type="entry name" value="MEMBRANE-ASSOCIATED PROTEIN HEM"/>
    <property type="match status" value="1"/>
</dbReference>
<dbReference type="GO" id="GO:0030031">
    <property type="term" value="P:cell projection assembly"/>
    <property type="evidence" value="ECO:0007669"/>
    <property type="project" value="TreeGrafter"/>
</dbReference>
<dbReference type="OMA" id="INVWEYT"/>
<dbReference type="AlphaFoldDB" id="A0A0L0DEM9"/>
<dbReference type="GO" id="GO:0031209">
    <property type="term" value="C:SCAR complex"/>
    <property type="evidence" value="ECO:0007669"/>
    <property type="project" value="TreeGrafter"/>
</dbReference>
<dbReference type="GO" id="GO:0030866">
    <property type="term" value="P:cortical actin cytoskeleton organization"/>
    <property type="evidence" value="ECO:0007669"/>
    <property type="project" value="TreeGrafter"/>
</dbReference>
<dbReference type="GO" id="GO:0016477">
    <property type="term" value="P:cell migration"/>
    <property type="evidence" value="ECO:0007669"/>
    <property type="project" value="TreeGrafter"/>
</dbReference>
<dbReference type="GeneID" id="25560616"/>
<sequence>MSSNAEALVLLNEHAQGMLTRVYNLKTTFNSDRAPEAMREPALKKMHAAIEKHFPSVPPNFESMPGYDLVDRNAQQYEAELQEYYFVFQECLEFKEVAYKVLADMSTSTRTLDMSINPRQMTEYLDLMVAYAQLQMLVASVAERRIVVGFYARAYFRMKLKEEEHYSGICTYLQEYSEPRERLIEEFASISSLVGSALTTLQMPYMKLLSTAQLRDDGDISIVSHAGAAAVVPANGPIYTAARNMEKYTMWILFGTLLCPNELASANLFGLLKTALSYVSMLPVHRDVLVVIHNEFQQVFASFNGSAINLTKQKKFVVETSTTFTQTAGATHRERRQWLRQALASLYSMCAGEPGLLGPKLPMVLAACALATDEIKFYVHHHGREELPPNKSKAKHNAAEFEDPTVPTIVYYVDAFVDLLEKYEDDILAYHVKYLQTTDVNGLQHALNAFSAECGLDQEPLDVFEDIISACENASAGNRALMETISLNWMRLQVIYCSQQAPFQPTNVAFKNLAARLNLISQHAEVVGNFKSTVLKHASLDMLFWHRPTFLAMFQGAVGSPTPLAMHSMAMAKVCDTFAYRTSRFLPEERVHIGSQGIELATQVFSAMAKQITNMCQRVGESILSLKSQLAPVEAFKLFQAQRDAAAAGTAVNPSAGGALPGTESIPANRNAVARMSEALVILRYLCMAFGEHEAVRVFDSVIVPREILVRAIKDVFSALVLKLCRSESGMIARPSQLLSRLQAYLHGFSLVERYIDVNVQELIRTVMVHHSFSTTLEQQKSGVEAEPQAMVMVDFVAKWYTEFVLRKVVDGVCFSPLNGSFITPPVAGRTGPFAQHFLSEPEIRALVTLLGPYGVDVMDHHLVNGIGRHIVLMKKILAANRSYTEELVTNYHAEDPAAETIAKFQSLPQLTSSVVAIGNITFLRNMLRKALREAVRDATPFIASVVESTVRQYAINYEREPKLLGMDQLAKYCGSDRDPDHLLLGVCAQVTKVQEDVQLWARLPFVLAACFSCTAVWGQPSARYDPDLEAAPLGGHAFAQAAALLISAFTITLEAMRDLRPGSITRGAVVSSRLFVEVSSVIILRLFKVEGKAANPQIPSLLVALDKFVQASEFISQETADVFVPYAATRSAYRTLYQPPEEPPKRINFEITGDVPVDLDAI</sequence>
<dbReference type="Proteomes" id="UP000054408">
    <property type="component" value="Unassembled WGS sequence"/>
</dbReference>